<dbReference type="EMBL" id="CAFBPS010000010">
    <property type="protein sequence ID" value="CAB5021356.1"/>
    <property type="molecule type" value="Genomic_DNA"/>
</dbReference>
<protein>
    <submittedName>
        <fullName evidence="2">Unannotated protein</fullName>
    </submittedName>
</protein>
<evidence type="ECO:0000313" key="2">
    <source>
        <dbReference type="EMBL" id="CAB5021356.1"/>
    </source>
</evidence>
<reference evidence="2" key="1">
    <citation type="submission" date="2020-05" db="EMBL/GenBank/DDBJ databases">
        <authorList>
            <person name="Chiriac C."/>
            <person name="Salcher M."/>
            <person name="Ghai R."/>
            <person name="Kavagutti S V."/>
        </authorList>
    </citation>
    <scope>NUCLEOTIDE SEQUENCE</scope>
</reference>
<feature type="domain" description="Ribbon-helix-helix protein CopG" evidence="1">
    <location>
        <begin position="7"/>
        <end position="41"/>
    </location>
</feature>
<name>A0A6J7QX62_9ZZZZ</name>
<dbReference type="InterPro" id="IPR013321">
    <property type="entry name" value="Arc_rbn_hlx_hlx"/>
</dbReference>
<dbReference type="InterPro" id="IPR010985">
    <property type="entry name" value="Ribbon_hlx_hlx"/>
</dbReference>
<evidence type="ECO:0000259" key="1">
    <source>
        <dbReference type="Pfam" id="PF01402"/>
    </source>
</evidence>
<organism evidence="2">
    <name type="scientific">freshwater metagenome</name>
    <dbReference type="NCBI Taxonomy" id="449393"/>
    <lineage>
        <taxon>unclassified sequences</taxon>
        <taxon>metagenomes</taxon>
        <taxon>ecological metagenomes</taxon>
    </lineage>
</organism>
<sequence>MSKSKMLSFRLDSALLRKVDMLRASRHRTRGEIIREALELYFRVHHPASQQKNTDDSQFDSPL</sequence>
<dbReference type="Gene3D" id="1.10.1220.10">
    <property type="entry name" value="Met repressor-like"/>
    <property type="match status" value="1"/>
</dbReference>
<dbReference type="GO" id="GO:0006355">
    <property type="term" value="P:regulation of DNA-templated transcription"/>
    <property type="evidence" value="ECO:0007669"/>
    <property type="project" value="InterPro"/>
</dbReference>
<dbReference type="Pfam" id="PF01402">
    <property type="entry name" value="RHH_1"/>
    <property type="match status" value="1"/>
</dbReference>
<dbReference type="SUPFAM" id="SSF47598">
    <property type="entry name" value="Ribbon-helix-helix"/>
    <property type="match status" value="1"/>
</dbReference>
<gene>
    <name evidence="2" type="ORF">UFOPK4134_00298</name>
</gene>
<accession>A0A6J7QX62</accession>
<dbReference type="AlphaFoldDB" id="A0A6J7QX62"/>
<proteinExistence type="predicted"/>
<dbReference type="InterPro" id="IPR002145">
    <property type="entry name" value="CopG"/>
</dbReference>